<gene>
    <name evidence="2" type="ORF">CVO96_05115</name>
</gene>
<sequence>MTSPLTIRDIAQPDTTTQFISDVQLSTFYDDAALNQDLMQRFMFTRGSGGHGERKGTADLLRLLHQSVTAIGATGENRFVFLATYGHGKSHLGLALANYFGAQRGSAALNMVLKKLDHALPANEAQVFRDFRDNEDKAPFLVLILRGDRPGGLRDTFFQSLDRALGQREQTRALKPPFWFDKAAELLDRISTSPAHLATANAYLSKHGRDLHSVQQEIAEKRSSAYQLAVGAFKAVHSVEPSLGGETALSDAVRWIVDDLCGPGKPFGGLLVLFDEFSRFVQDYSQNNPIGAPLQELLSGINHQSARGKAMFVGLSQHDPNVIAERHGGGEELIKELNRLPTANRHKMQTMLEDVLGGVLKTDESAWHTFMQHPQVGLTVSEASDTAKQLFADRYGRNQLDWNLNTIIDKVAKQCFPLHPLTTAFLSSVTLHSSATVRSVLGFIQDEQGFVMPRFNEAALTEAGQPNWVLPTRLVDYYGEALGEDKYKNFKNVIKPDLTVEQQEVLRAMLLLDVAELPTKQAGGYAAVIANLTGLEEGEAKRILQVLEDQHYIRYDSANKTYSFWVGSNGALDLDRLLTEEIATREGNRKLAQLFENFSGGTNAVNNLGLGRSYPVAISWGHEDDWAAKEVIVPVSALKQDLLTALRNKYAVQIDSPPDARGVVVLVVPKSQKEADEAVEKIKQLLAQSAKDNAAPLLFLVPREGHGDLNTTLLKLALVSEPLFKTIAQPKVGESALGEMKQTLSSKAAKGMDALRTGSVVVVPPAMQQALEARLRPEPANRVGEALKVVYELAYPHHPDSFFTQYKQSSTNLTKATVDVIYELLENGLDQVKWSAGAKVPGEVVKLLQKEWGIVSPQQQVVEPTFTKVKVAWDRFDGTFSPKIKSACADVVLLELLQPPYGYDQNTLALLFAAWIGRNRDAIAISGVGKLSRPAPGAKEAFKNPGVFLKAMSGVQIHRKDTATEKAKVTEVLTQLKNGMFTIVEAKRGSNILEEFKHNNPRYDADFLEQLETANSKLQKGLENQAAYDKAVEGFEASLSQARSVAQVKPLADRLKSGFPSLSLVKSEKATGEQLQQQLLKLVTSLTATEIKQNTQLREISQYSLNVAALKALVNSLHGLGLLELKAQADTALQTLAEAKQALEASQAEVAELKLVNNISIQGNLAGLRNSLEALRTLELKSDRANALSDEKYLQLKQSIAELERRLPAWQESLSSVMDAVAASKLSKELLAGSSRYEGTAEAETLGKLQSHADALNRYFNVVSSSPVLHEPADVERCQTALQELRQEYKDVVSAAQLAQVDHASAALERQQQELETRATAWLEHQQQRFDSGQVKGLEQALDVPPRFLSETGRVALGELRTAIRTQHDAAAQESQRLQAVSSIPQTGSVSVLNQSLAELQKVALQPGKVTAVAEAKRAAIEAELARLNALPHEWQAQASEATELQVLEKLAKDVTRQEASLIGSPQQGVVESLARQLGELTAVIRRAAELRSNSSIRLTDLLSRKADQHILLNKPVLSAVQRDVLESDVAHTQQLYEGQVAKLEQELSTYESKLGSAFTLVDLEKIDLRHFPRAGLPDGLSQRSQALEQRRQELRPLLTDMAALSNASWRNLAEAQEVLQRYTALLELPVWSEGQLDQLEKLRARLLDRVQVKRQEGLAWLQTREKGLSTLAGKGLADLGKELAQPHAFLDDAGQKRLDGLRSGLQARLEEDQVLQIETLFERIDSPQRRAAVVQRLQSLLLTPTS</sequence>
<keyword evidence="1" id="KW-0175">Coiled coil</keyword>
<dbReference type="Proteomes" id="UP000236379">
    <property type="component" value="Unassembled WGS sequence"/>
</dbReference>
<protein>
    <submittedName>
        <fullName evidence="2">Uncharacterized protein</fullName>
    </submittedName>
</protein>
<reference evidence="2 3" key="1">
    <citation type="submission" date="2018-01" db="EMBL/GenBank/DDBJ databases">
        <title>Deinococcus koreensis sp. nov., a radiation-resistant bacterium isolated from river water.</title>
        <authorList>
            <person name="Choi A."/>
        </authorList>
    </citation>
    <scope>NUCLEOTIDE SEQUENCE [LARGE SCALE GENOMIC DNA]</scope>
    <source>
        <strain evidence="2 3">SJW1-2</strain>
    </source>
</reference>
<feature type="coiled-coil region" evidence="1">
    <location>
        <begin position="1275"/>
        <end position="1318"/>
    </location>
</feature>
<dbReference type="EMBL" id="PPPD01000001">
    <property type="protein sequence ID" value="PNY80833.1"/>
    <property type="molecule type" value="Genomic_DNA"/>
</dbReference>
<dbReference type="RefSeq" id="WP_103311070.1">
    <property type="nucleotide sequence ID" value="NZ_PPPD01000001.1"/>
</dbReference>
<evidence type="ECO:0000313" key="2">
    <source>
        <dbReference type="EMBL" id="PNY80833.1"/>
    </source>
</evidence>
<comment type="caution">
    <text evidence="2">The sequence shown here is derived from an EMBL/GenBank/DDBJ whole genome shotgun (WGS) entry which is preliminary data.</text>
</comment>
<accession>A0A2K3UWC1</accession>
<feature type="coiled-coil region" evidence="1">
    <location>
        <begin position="1122"/>
        <end position="1156"/>
    </location>
</feature>
<name>A0A2K3UWC1_9DEIO</name>
<feature type="coiled-coil region" evidence="1">
    <location>
        <begin position="1186"/>
        <end position="1213"/>
    </location>
</feature>
<organism evidence="2 3">
    <name type="scientific">Deinococcus koreensis</name>
    <dbReference type="NCBI Taxonomy" id="2054903"/>
    <lineage>
        <taxon>Bacteria</taxon>
        <taxon>Thermotogati</taxon>
        <taxon>Deinococcota</taxon>
        <taxon>Deinococci</taxon>
        <taxon>Deinococcales</taxon>
        <taxon>Deinococcaceae</taxon>
        <taxon>Deinococcus</taxon>
    </lineage>
</organism>
<keyword evidence="3" id="KW-1185">Reference proteome</keyword>
<dbReference type="OrthoDB" id="856045at2"/>
<evidence type="ECO:0000313" key="3">
    <source>
        <dbReference type="Proteomes" id="UP000236379"/>
    </source>
</evidence>
<evidence type="ECO:0000256" key="1">
    <source>
        <dbReference type="SAM" id="Coils"/>
    </source>
</evidence>
<proteinExistence type="predicted"/>